<dbReference type="CDD" id="cd03786">
    <property type="entry name" value="GTB_UDP-GlcNAc_2-Epimerase"/>
    <property type="match status" value="1"/>
</dbReference>
<evidence type="ECO:0000259" key="1">
    <source>
        <dbReference type="Pfam" id="PF02350"/>
    </source>
</evidence>
<dbReference type="InterPro" id="IPR003331">
    <property type="entry name" value="UDP_GlcNAc_Epimerase_2_dom"/>
</dbReference>
<dbReference type="Pfam" id="PF02350">
    <property type="entry name" value="Epimerase_2"/>
    <property type="match status" value="1"/>
</dbReference>
<dbReference type="Gene3D" id="3.40.50.2000">
    <property type="entry name" value="Glycogen Phosphorylase B"/>
    <property type="match status" value="2"/>
</dbReference>
<organism evidence="2">
    <name type="scientific">viral metagenome</name>
    <dbReference type="NCBI Taxonomy" id="1070528"/>
    <lineage>
        <taxon>unclassified sequences</taxon>
        <taxon>metagenomes</taxon>
        <taxon>organismal metagenomes</taxon>
    </lineage>
</organism>
<accession>A0A6M3LJC9</accession>
<evidence type="ECO:0000313" key="2">
    <source>
        <dbReference type="EMBL" id="QJA94950.1"/>
    </source>
</evidence>
<sequence>MTICICVGTRPNFIKAAPIIRELNRQSVPYKLVHTGQHFDKNMSESLFETLGLPDPDINLNTWIPWATSNVRIAKIMFKFARYLKEINPDIVVVLGDVDSSLACALAANKAKIRVAHVEAGERSGDKSMPEEINRILIDEISDILFFASRQASERYAHGYLVGNVMIDQLRYDESKLSDFATRNESWAVLTLHRQSNVDNYDTFCKIYQIMRKIAESITIHFPVHPRTESMLLRAVDKLGSISNIIYHDPMPRLEFLALIANAKFVMTDSGGLQVETSYLNVPCLTLRNQTEWLDTVSRGSNVITGIYEYDILRAIDRILLRPDSWKQSTFKQDSLHDGHAAERIVEILKKGG</sequence>
<dbReference type="InterPro" id="IPR029767">
    <property type="entry name" value="WecB-like"/>
</dbReference>
<proteinExistence type="predicted"/>
<dbReference type="EMBL" id="MT143274">
    <property type="protein sequence ID" value="QJA94950.1"/>
    <property type="molecule type" value="Genomic_DNA"/>
</dbReference>
<feature type="domain" description="UDP-N-acetylglucosamine 2-epimerase" evidence="1">
    <location>
        <begin position="22"/>
        <end position="350"/>
    </location>
</feature>
<dbReference type="PANTHER" id="PTHR43174">
    <property type="entry name" value="UDP-N-ACETYLGLUCOSAMINE 2-EPIMERASE"/>
    <property type="match status" value="1"/>
</dbReference>
<name>A0A6M3LJC9_9ZZZZ</name>
<dbReference type="AlphaFoldDB" id="A0A6M3LJC9"/>
<reference evidence="2" key="1">
    <citation type="submission" date="2020-03" db="EMBL/GenBank/DDBJ databases">
        <title>The deep terrestrial virosphere.</title>
        <authorList>
            <person name="Holmfeldt K."/>
            <person name="Nilsson E."/>
            <person name="Simone D."/>
            <person name="Lopez-Fernandez M."/>
            <person name="Wu X."/>
            <person name="de Brujin I."/>
            <person name="Lundin D."/>
            <person name="Andersson A."/>
            <person name="Bertilsson S."/>
            <person name="Dopson M."/>
        </authorList>
    </citation>
    <scope>NUCLEOTIDE SEQUENCE</scope>
    <source>
        <strain evidence="2">MM415B03695</strain>
    </source>
</reference>
<protein>
    <submittedName>
        <fullName evidence="2">Putative UDP-N-acetylglucosamine 2-epimerase</fullName>
    </submittedName>
</protein>
<dbReference type="PANTHER" id="PTHR43174:SF1">
    <property type="entry name" value="UDP-N-ACETYLGLUCOSAMINE 2-EPIMERASE"/>
    <property type="match status" value="1"/>
</dbReference>
<gene>
    <name evidence="2" type="ORF">MM415B03695_0007</name>
</gene>
<dbReference type="NCBIfam" id="TIGR00236">
    <property type="entry name" value="wecB"/>
    <property type="match status" value="1"/>
</dbReference>
<dbReference type="SUPFAM" id="SSF53756">
    <property type="entry name" value="UDP-Glycosyltransferase/glycogen phosphorylase"/>
    <property type="match status" value="1"/>
</dbReference>